<dbReference type="Gene3D" id="3.40.50.300">
    <property type="entry name" value="P-loop containing nucleotide triphosphate hydrolases"/>
    <property type="match status" value="2"/>
</dbReference>
<dbReference type="SMART" id="SM00382">
    <property type="entry name" value="AAA"/>
    <property type="match status" value="2"/>
</dbReference>
<feature type="binding site" evidence="3">
    <location>
        <begin position="351"/>
        <end position="358"/>
    </location>
    <ligand>
        <name>ATP</name>
        <dbReference type="ChEBI" id="CHEBI:30616"/>
    </ligand>
</feature>
<evidence type="ECO:0000256" key="5">
    <source>
        <dbReference type="SAM" id="Phobius"/>
    </source>
</evidence>
<feature type="compositionally biased region" description="Basic residues" evidence="4">
    <location>
        <begin position="951"/>
        <end position="960"/>
    </location>
</feature>
<keyword evidence="8" id="KW-1185">Reference proteome</keyword>
<sequence>MDPLPIVLPATQVPPRRAPLPFLAAGMPVVAGVVLWLITGSLFSLCFAALGPVMMVASLVDSGRGRRREQRRILEEDERSWAVAEEQLSALHGEERHRRWGQHPDAATCTQEPPLRGTEPPEARTPVVVGSGAVASIIRTTGGDGERARELQERARVLESAPIIVPLGAGICVRGPQPLTLAVARALVLQLSLRFAPGQLKLVGEGFPDGDYAGLPHSSSLRRGFRLGVGPASIREVEADATIWLARSGEEVPDGILTVLDLQEPREATLRTPEGVVTIAAEGVSRQQFETIAARRLASDDEADAVPEAVEFAQLVQTPAESGLRAVIGRGAGADGEVDIVEDGPHAIVTGTTGTGKSELLVTWVTAIAASYGPERVNFVLADFKGGTAFEPLRALAQVTAVMTDLDEAGARRGVESLRAELRRREGALAAAGVRDIADVEIPRLLIVVDEFAALLQDHPDLGAVFTDIAARGRALGMHLILGTQRASGVVRDSLAANCPLRLSLRVSDPSDSRAMIGTAAAAEIPGGVSARGLCLVRRPQDDDAEPLRVALTREDDLSGVANRWAHLPRPASPWLLPLAEVIPLPEDATRTGNSEILWGVADVPESQEQPRLVIRAGQDRGIAVIGAPGSGRTAALRVLAAQVPEALWIPADPERMWDVVQSLVEGRTRMPALVLCDDLDARAAELPPEYAQTLVQRWEQILRGATGSSVVITATRSSGAVGRVLDALPRRALLRAASRVDHVAAGGESATFDERRPPGRARLDGHETQFFWKPDGAASDGRAIGGEGPERWEPGAGLHAIVTAGAASLVSAVQQAYPSARVSVIGSGAVIGAGQGFTQTPGGEHEPVVLLGDADAWQREWSLWQRVRTDGEVLIRAERPSDLRQLVGHRELPPFARLHAGRVWAVRGAEAPRRLVVPALLGERETWRREPAPVTAASVGAQPPADQPRTRRSLRERRG</sequence>
<keyword evidence="1 3" id="KW-0547">Nucleotide-binding</keyword>
<evidence type="ECO:0000256" key="3">
    <source>
        <dbReference type="PROSITE-ProRule" id="PRU00289"/>
    </source>
</evidence>
<feature type="region of interest" description="Disordered" evidence="4">
    <location>
        <begin position="929"/>
        <end position="960"/>
    </location>
</feature>
<keyword evidence="5" id="KW-0472">Membrane</keyword>
<dbReference type="RefSeq" id="WP_247955977.1">
    <property type="nucleotide sequence ID" value="NZ_CP078077.1"/>
</dbReference>
<dbReference type="InterPro" id="IPR027417">
    <property type="entry name" value="P-loop_NTPase"/>
</dbReference>
<dbReference type="SUPFAM" id="SSF52540">
    <property type="entry name" value="P-loop containing nucleoside triphosphate hydrolases"/>
    <property type="match status" value="2"/>
</dbReference>
<dbReference type="PANTHER" id="PTHR22683">
    <property type="entry name" value="SPORULATION PROTEIN RELATED"/>
    <property type="match status" value="1"/>
</dbReference>
<keyword evidence="5" id="KW-1133">Transmembrane helix</keyword>
<evidence type="ECO:0000259" key="6">
    <source>
        <dbReference type="PROSITE" id="PS50901"/>
    </source>
</evidence>
<dbReference type="Pfam" id="PF01580">
    <property type="entry name" value="FtsK_SpoIIIE"/>
    <property type="match status" value="1"/>
</dbReference>
<dbReference type="EMBL" id="CP078077">
    <property type="protein sequence ID" value="UPL15332.1"/>
    <property type="molecule type" value="Genomic_DNA"/>
</dbReference>
<dbReference type="CDD" id="cd01127">
    <property type="entry name" value="TrwB_TraG_TraD_VirD4"/>
    <property type="match status" value="1"/>
</dbReference>
<proteinExistence type="predicted"/>
<dbReference type="InterPro" id="IPR002543">
    <property type="entry name" value="FtsK_dom"/>
</dbReference>
<keyword evidence="7" id="KW-0132">Cell division</keyword>
<dbReference type="GO" id="GO:0051301">
    <property type="term" value="P:cell division"/>
    <property type="evidence" value="ECO:0007669"/>
    <property type="project" value="UniProtKB-KW"/>
</dbReference>
<dbReference type="PROSITE" id="PS50901">
    <property type="entry name" value="FTSK"/>
    <property type="match status" value="1"/>
</dbReference>
<feature type="transmembrane region" description="Helical" evidence="5">
    <location>
        <begin position="20"/>
        <end position="37"/>
    </location>
</feature>
<dbReference type="PANTHER" id="PTHR22683:SF1">
    <property type="entry name" value="TYPE VII SECRETION SYSTEM PROTEIN ESSC"/>
    <property type="match status" value="1"/>
</dbReference>
<dbReference type="InterPro" id="IPR003593">
    <property type="entry name" value="AAA+_ATPase"/>
</dbReference>
<evidence type="ECO:0000313" key="8">
    <source>
        <dbReference type="Proteomes" id="UP000831963"/>
    </source>
</evidence>
<accession>A0ABY4IRB6</accession>
<evidence type="ECO:0000256" key="2">
    <source>
        <dbReference type="ARBA" id="ARBA00022840"/>
    </source>
</evidence>
<feature type="domain" description="FtsK" evidence="6">
    <location>
        <begin position="333"/>
        <end position="514"/>
    </location>
</feature>
<feature type="region of interest" description="Disordered" evidence="4">
    <location>
        <begin position="95"/>
        <end position="124"/>
    </location>
</feature>
<evidence type="ECO:0000256" key="4">
    <source>
        <dbReference type="SAM" id="MobiDB-lite"/>
    </source>
</evidence>
<keyword evidence="2 3" id="KW-0067">ATP-binding</keyword>
<keyword evidence="7" id="KW-0131">Cell cycle</keyword>
<dbReference type="InterPro" id="IPR050206">
    <property type="entry name" value="FtsK/SpoIIIE/SftA"/>
</dbReference>
<reference evidence="7 8" key="1">
    <citation type="submission" date="2021-06" db="EMBL/GenBank/DDBJ databases">
        <title>Genome-based taxonomic framework of Microbacterium strains isolated from marine environment, the description of four new species and reclassification of four preexisting species.</title>
        <authorList>
            <person name="Lee S.D."/>
            <person name="Kim S.-M."/>
            <person name="Byeon Y.-S."/>
            <person name="Yang H.L."/>
            <person name="Kim I.S."/>
        </authorList>
    </citation>
    <scope>NUCLEOTIDE SEQUENCE [LARGE SCALE GENOMIC DNA]</scope>
    <source>
        <strain evidence="7 8">SSW1-36</strain>
    </source>
</reference>
<keyword evidence="5" id="KW-0812">Transmembrane</keyword>
<gene>
    <name evidence="7" type="ORF">KV396_12955</name>
</gene>
<organism evidence="7 8">
    <name type="scientific">Microbacterium galbinum</name>
    <dbReference type="NCBI Taxonomy" id="2851646"/>
    <lineage>
        <taxon>Bacteria</taxon>
        <taxon>Bacillati</taxon>
        <taxon>Actinomycetota</taxon>
        <taxon>Actinomycetes</taxon>
        <taxon>Micrococcales</taxon>
        <taxon>Microbacteriaceae</taxon>
        <taxon>Microbacterium</taxon>
    </lineage>
</organism>
<name>A0ABY4IRB6_9MICO</name>
<evidence type="ECO:0000256" key="1">
    <source>
        <dbReference type="ARBA" id="ARBA00022741"/>
    </source>
</evidence>
<dbReference type="Proteomes" id="UP000831963">
    <property type="component" value="Chromosome"/>
</dbReference>
<protein>
    <submittedName>
        <fullName evidence="7">Cell division protein FtsK</fullName>
    </submittedName>
</protein>
<evidence type="ECO:0000313" key="7">
    <source>
        <dbReference type="EMBL" id="UPL15332.1"/>
    </source>
</evidence>